<dbReference type="InterPro" id="IPR032675">
    <property type="entry name" value="LRR_dom_sf"/>
</dbReference>
<reference evidence="1" key="1">
    <citation type="submission" date="2023-06" db="EMBL/GenBank/DDBJ databases">
        <title>Survivors Of The Sea: Transcriptome response of Skeletonema marinoi to long-term dormancy.</title>
        <authorList>
            <person name="Pinder M.I.M."/>
            <person name="Kourtchenko O."/>
            <person name="Robertson E.K."/>
            <person name="Larsson T."/>
            <person name="Maumus F."/>
            <person name="Osuna-Cruz C.M."/>
            <person name="Vancaester E."/>
            <person name="Stenow R."/>
            <person name="Vandepoele K."/>
            <person name="Ploug H."/>
            <person name="Bruchert V."/>
            <person name="Godhe A."/>
            <person name="Topel M."/>
        </authorList>
    </citation>
    <scope>NUCLEOTIDE SEQUENCE</scope>
    <source>
        <strain evidence="1">R05AC</strain>
    </source>
</reference>
<evidence type="ECO:0000313" key="2">
    <source>
        <dbReference type="Proteomes" id="UP001224775"/>
    </source>
</evidence>
<dbReference type="InterPro" id="IPR026906">
    <property type="entry name" value="LRR_5"/>
</dbReference>
<proteinExistence type="predicted"/>
<dbReference type="Gene3D" id="3.80.10.10">
    <property type="entry name" value="Ribonuclease Inhibitor"/>
    <property type="match status" value="1"/>
</dbReference>
<sequence length="310" mass="35186">MADKADGSDGRSDFYIYMGGRAPQHVINVIIHESVDTIERHAFCDNPNLRYVKFHKGVETVGREAFMNCRSIRGIQMPGVKIVGVGAFTNCKRLKDIQFGKKLEIIEFSAFYGCISLKCVIIPAARTIEVCAFNHCTALTHVQLPEELETVGAYAFWACNLKRIATPMIYDDKISDSVFDSCRELSTVDLVGSDIHKSISHLHMDCWRYDMYQDIHRINMVLPHTSGKTKAIRQWMDSVTNRLVYYRGAHYQLSREAMTILELALWKAKLDDSEEGGNDKIDSVDARQEARIRCGASVVIKNVLPFLKLR</sequence>
<dbReference type="SUPFAM" id="SSF52058">
    <property type="entry name" value="L domain-like"/>
    <property type="match status" value="1"/>
</dbReference>
<dbReference type="EMBL" id="JATAAI010000047">
    <property type="protein sequence ID" value="KAK1733546.1"/>
    <property type="molecule type" value="Genomic_DNA"/>
</dbReference>
<comment type="caution">
    <text evidence="1">The sequence shown here is derived from an EMBL/GenBank/DDBJ whole genome shotgun (WGS) entry which is preliminary data.</text>
</comment>
<dbReference type="PANTHER" id="PTHR45661">
    <property type="entry name" value="SURFACE ANTIGEN"/>
    <property type="match status" value="1"/>
</dbReference>
<gene>
    <name evidence="1" type="ORF">QTG54_015719</name>
</gene>
<dbReference type="Pfam" id="PF13306">
    <property type="entry name" value="LRR_5"/>
    <property type="match status" value="2"/>
</dbReference>
<dbReference type="AlphaFoldDB" id="A0AAD8XUF0"/>
<dbReference type="PANTHER" id="PTHR45661:SF3">
    <property type="entry name" value="IG-LIKE DOMAIN-CONTAINING PROTEIN"/>
    <property type="match status" value="1"/>
</dbReference>
<dbReference type="InterPro" id="IPR053139">
    <property type="entry name" value="Surface_bspA-like"/>
</dbReference>
<evidence type="ECO:0000313" key="1">
    <source>
        <dbReference type="EMBL" id="KAK1733546.1"/>
    </source>
</evidence>
<organism evidence="1 2">
    <name type="scientific">Skeletonema marinoi</name>
    <dbReference type="NCBI Taxonomy" id="267567"/>
    <lineage>
        <taxon>Eukaryota</taxon>
        <taxon>Sar</taxon>
        <taxon>Stramenopiles</taxon>
        <taxon>Ochrophyta</taxon>
        <taxon>Bacillariophyta</taxon>
        <taxon>Coscinodiscophyceae</taxon>
        <taxon>Thalassiosirophycidae</taxon>
        <taxon>Thalassiosirales</taxon>
        <taxon>Skeletonemataceae</taxon>
        <taxon>Skeletonema</taxon>
        <taxon>Skeletonema marinoi-dohrnii complex</taxon>
    </lineage>
</organism>
<name>A0AAD8XUF0_9STRA</name>
<accession>A0AAD8XUF0</accession>
<protein>
    <recommendedName>
        <fullName evidence="3">Leucine-rich repeat domain-containing protein</fullName>
    </recommendedName>
</protein>
<evidence type="ECO:0008006" key="3">
    <source>
        <dbReference type="Google" id="ProtNLM"/>
    </source>
</evidence>
<keyword evidence="2" id="KW-1185">Reference proteome</keyword>
<dbReference type="Proteomes" id="UP001224775">
    <property type="component" value="Unassembled WGS sequence"/>
</dbReference>